<dbReference type="InterPro" id="IPR021800">
    <property type="entry name" value="DUF3369"/>
</dbReference>
<gene>
    <name evidence="5" type="ORF">MED92_05903</name>
</gene>
<dbReference type="InterPro" id="IPR000160">
    <property type="entry name" value="GGDEF_dom"/>
</dbReference>
<dbReference type="InterPro" id="IPR001789">
    <property type="entry name" value="Sig_transdc_resp-reg_receiver"/>
</dbReference>
<dbReference type="Pfam" id="PF11849">
    <property type="entry name" value="DUF3369"/>
    <property type="match status" value="1"/>
</dbReference>
<comment type="caution">
    <text evidence="5">The sequence shown here is derived from an EMBL/GenBank/DDBJ whole genome shotgun (WGS) entry which is preliminary data.</text>
</comment>
<dbReference type="Pfam" id="PF00990">
    <property type="entry name" value="GGDEF"/>
    <property type="match status" value="1"/>
</dbReference>
<dbReference type="SUPFAM" id="SSF55073">
    <property type="entry name" value="Nucleotide cyclase"/>
    <property type="match status" value="1"/>
</dbReference>
<dbReference type="SUPFAM" id="SSF52172">
    <property type="entry name" value="CheY-like"/>
    <property type="match status" value="1"/>
</dbReference>
<dbReference type="NCBIfam" id="TIGR00254">
    <property type="entry name" value="GGDEF"/>
    <property type="match status" value="1"/>
</dbReference>
<protein>
    <submittedName>
        <fullName evidence="5">Signaling protein (CHEY,EAL,GGDEF domains)</fullName>
    </submittedName>
</protein>
<evidence type="ECO:0000313" key="5">
    <source>
        <dbReference type="EMBL" id="EAR62628.1"/>
    </source>
</evidence>
<organism evidence="5 6">
    <name type="scientific">Neptuniibacter caesariensis</name>
    <dbReference type="NCBI Taxonomy" id="207954"/>
    <lineage>
        <taxon>Bacteria</taxon>
        <taxon>Pseudomonadati</taxon>
        <taxon>Pseudomonadota</taxon>
        <taxon>Gammaproteobacteria</taxon>
        <taxon>Oceanospirillales</taxon>
        <taxon>Oceanospirillaceae</taxon>
        <taxon>Neptuniibacter</taxon>
    </lineage>
</organism>
<dbReference type="PROSITE" id="PS50883">
    <property type="entry name" value="EAL"/>
    <property type="match status" value="1"/>
</dbReference>
<dbReference type="Gene3D" id="3.30.70.270">
    <property type="match status" value="1"/>
</dbReference>
<keyword evidence="6" id="KW-1185">Reference proteome</keyword>
<name>A0A7U8C6S5_NEPCE</name>
<dbReference type="InterPro" id="IPR050706">
    <property type="entry name" value="Cyclic-di-GMP_PDE-like"/>
</dbReference>
<evidence type="ECO:0000256" key="1">
    <source>
        <dbReference type="PROSITE-ProRule" id="PRU00169"/>
    </source>
</evidence>
<dbReference type="CDD" id="cd01949">
    <property type="entry name" value="GGDEF"/>
    <property type="match status" value="1"/>
</dbReference>
<dbReference type="SUPFAM" id="SSF141868">
    <property type="entry name" value="EAL domain-like"/>
    <property type="match status" value="1"/>
</dbReference>
<dbReference type="PANTHER" id="PTHR33121">
    <property type="entry name" value="CYCLIC DI-GMP PHOSPHODIESTERASE PDEF"/>
    <property type="match status" value="1"/>
</dbReference>
<evidence type="ECO:0000259" key="2">
    <source>
        <dbReference type="PROSITE" id="PS50110"/>
    </source>
</evidence>
<evidence type="ECO:0000259" key="4">
    <source>
        <dbReference type="PROSITE" id="PS50887"/>
    </source>
</evidence>
<accession>A0A7U8C6S5</accession>
<dbReference type="PROSITE" id="PS50887">
    <property type="entry name" value="GGDEF"/>
    <property type="match status" value="1"/>
</dbReference>
<feature type="domain" description="EAL" evidence="3">
    <location>
        <begin position="486"/>
        <end position="740"/>
    </location>
</feature>
<sequence>MSDELIVFAEEESNENVVSANQLSSRPWKVLVVDDDRDVHEATKFGLKGLVFLGQPLELLHAYSAKEATEILRETHEVAVILLDVVMETESAGLELVKVIREDLGRKSTRIILRTGQPGYAPEIEVILKYDINDYKNKADLTRTRLYTSVTAAIRSYSEIQALDTSRKGLEQIVHASSELMSLHGIRELANGIITQLAALLGTPEEGMICIKSSHDKQKGPTTADFAVVAASGQRSVAQNEEVLEDPNIMAMLLDAAMKRRSVDGGSDCVLYFPSEFRDDMMLYLDLHRALEETEHQLLEVFCSNISVCLDNATILDRLHNYAYFDSLLGIPNRVSFARYIDKMMASAADDQLICLIDIDHFSGINDTLGTNTGDELLRLVAQRLTKNLPEGTFVSRVSGDTFGIMGSAHNLSPETVTELVEKPFTLFGDEIVISTTQGFYVLRDANVSGNDAIKRANIALKRAKDIIRGDAVEYTHEIEKETHQRMLMLQGLRKAHAEHELFMVYQPQIDLNTGKINGLEALIRWKTHNGTMIPPDQFIPVAESSGLIVQLGEWIMCSALRDLEHLENRYALGLQMGINISPVQFRHPNFLNTIKTELNKFNLSRNQVEFEITESVAMMDIDTVRATLKQIHDLGAQVAIDDFGTGFSCLSYLETLHFDRLKIDKSFIDKMSNENAGTYIPEMIINLGRDLDMSVIAEGVETQEQVSRLKGLNCFEAQGYFFGKPMDMKSLEIWLDGHIAKQG</sequence>
<dbReference type="Pfam" id="PF00072">
    <property type="entry name" value="Response_reg"/>
    <property type="match status" value="1"/>
</dbReference>
<evidence type="ECO:0000259" key="3">
    <source>
        <dbReference type="PROSITE" id="PS50883"/>
    </source>
</evidence>
<reference evidence="5 6" key="1">
    <citation type="submission" date="2006-02" db="EMBL/GenBank/DDBJ databases">
        <authorList>
            <person name="Pinhassi J."/>
            <person name="Pedros-Alio C."/>
            <person name="Ferriera S."/>
            <person name="Johnson J."/>
            <person name="Kravitz S."/>
            <person name="Halpern A."/>
            <person name="Remington K."/>
            <person name="Beeson K."/>
            <person name="Tran B."/>
            <person name="Rogers Y.-H."/>
            <person name="Friedman R."/>
            <person name="Venter J.C."/>
        </authorList>
    </citation>
    <scope>NUCLEOTIDE SEQUENCE [LARGE SCALE GENOMIC DNA]</scope>
    <source>
        <strain evidence="5 6">MED92</strain>
    </source>
</reference>
<feature type="domain" description="GGDEF" evidence="4">
    <location>
        <begin position="350"/>
        <end position="478"/>
    </location>
</feature>
<dbReference type="PROSITE" id="PS50110">
    <property type="entry name" value="RESPONSE_REGULATORY"/>
    <property type="match status" value="1"/>
</dbReference>
<dbReference type="SMART" id="SM00267">
    <property type="entry name" value="GGDEF"/>
    <property type="match status" value="1"/>
</dbReference>
<dbReference type="Gene3D" id="3.20.20.450">
    <property type="entry name" value="EAL domain"/>
    <property type="match status" value="1"/>
</dbReference>
<dbReference type="PANTHER" id="PTHR33121:SF70">
    <property type="entry name" value="SIGNALING PROTEIN YKOW"/>
    <property type="match status" value="1"/>
</dbReference>
<dbReference type="AlphaFoldDB" id="A0A7U8C6S5"/>
<dbReference type="InterPro" id="IPR035919">
    <property type="entry name" value="EAL_sf"/>
</dbReference>
<dbReference type="Proteomes" id="UP000002171">
    <property type="component" value="Unassembled WGS sequence"/>
</dbReference>
<dbReference type="RefSeq" id="WP_007021646.1">
    <property type="nucleotide sequence ID" value="NZ_CH724126.1"/>
</dbReference>
<dbReference type="InterPro" id="IPR001633">
    <property type="entry name" value="EAL_dom"/>
</dbReference>
<dbReference type="SMART" id="SM00448">
    <property type="entry name" value="REC"/>
    <property type="match status" value="1"/>
</dbReference>
<dbReference type="OrthoDB" id="9813903at2"/>
<dbReference type="EMBL" id="AAOW01000002">
    <property type="protein sequence ID" value="EAR62628.1"/>
    <property type="molecule type" value="Genomic_DNA"/>
</dbReference>
<feature type="modified residue" description="4-aspartylphosphate" evidence="1">
    <location>
        <position position="84"/>
    </location>
</feature>
<dbReference type="SMART" id="SM00052">
    <property type="entry name" value="EAL"/>
    <property type="match status" value="1"/>
</dbReference>
<dbReference type="InterPro" id="IPR029787">
    <property type="entry name" value="Nucleotide_cyclase"/>
</dbReference>
<dbReference type="GO" id="GO:0071111">
    <property type="term" value="F:cyclic-guanylate-specific phosphodiesterase activity"/>
    <property type="evidence" value="ECO:0007669"/>
    <property type="project" value="InterPro"/>
</dbReference>
<proteinExistence type="predicted"/>
<keyword evidence="1" id="KW-0597">Phosphoprotein</keyword>
<dbReference type="InterPro" id="IPR043128">
    <property type="entry name" value="Rev_trsase/Diguanyl_cyclase"/>
</dbReference>
<evidence type="ECO:0000313" key="6">
    <source>
        <dbReference type="Proteomes" id="UP000002171"/>
    </source>
</evidence>
<dbReference type="Gene3D" id="3.40.50.2300">
    <property type="match status" value="1"/>
</dbReference>
<feature type="domain" description="Response regulatory" evidence="2">
    <location>
        <begin position="29"/>
        <end position="153"/>
    </location>
</feature>
<dbReference type="GO" id="GO:0000160">
    <property type="term" value="P:phosphorelay signal transduction system"/>
    <property type="evidence" value="ECO:0007669"/>
    <property type="project" value="InterPro"/>
</dbReference>
<dbReference type="CDD" id="cd01948">
    <property type="entry name" value="EAL"/>
    <property type="match status" value="1"/>
</dbReference>
<dbReference type="InterPro" id="IPR011006">
    <property type="entry name" value="CheY-like_superfamily"/>
</dbReference>
<dbReference type="Pfam" id="PF00563">
    <property type="entry name" value="EAL"/>
    <property type="match status" value="1"/>
</dbReference>